<dbReference type="EMBL" id="MLYV02000383">
    <property type="protein sequence ID" value="PSS03709.1"/>
    <property type="molecule type" value="Genomic_DNA"/>
</dbReference>
<sequence length="452" mass="51937">MSSQVGGIPELIDLIISDVVTLRRWNWKKELGSCSLVSPTWLLCARRYLLSTVQLGGKNVALSDDIVAFLAFITSHVCDYVQGISFRMHDKAQYDLNSQILSPLLASLPRLQSLSFFGIPFNGDTVGVSPPLPSYHIHTLKVHWHFSASRAYTDYALLDILGLFSSVDQLELSSTWSSSDSLKPYNSPVAILPHSLTTPILHITKLVLKTGSDYYMPLFRPLAQARDVRLHSLDVTDWQDFKEASWKYLAFLTDDNATLQSLALDFRDPILLTRLPEKLNHLNKILLALQSLRSFSLHVALPMERRTSVWFELSSTLSALSISIQHIKLQITPIPSNQRHRLSEFNPPWYLDSPTWRRFRVAFDRLTDLETVTFVSEGRYRSINAEEELQKITMELPALETRGLLRYENIKWERLDRLPADNSPDYDRYNYDEYVREKFGDCPQFQRGGYYS</sequence>
<evidence type="ECO:0008006" key="3">
    <source>
        <dbReference type="Google" id="ProtNLM"/>
    </source>
</evidence>
<evidence type="ECO:0000313" key="1">
    <source>
        <dbReference type="EMBL" id="PSS03709.1"/>
    </source>
</evidence>
<accession>A0A2R6Q7H3</accession>
<keyword evidence="2" id="KW-1185">Reference proteome</keyword>
<comment type="caution">
    <text evidence="1">The sequence shown here is derived from an EMBL/GenBank/DDBJ whole genome shotgun (WGS) entry which is preliminary data.</text>
</comment>
<name>A0A2R6Q7H3_9APHY</name>
<dbReference type="Proteomes" id="UP000186601">
    <property type="component" value="Unassembled WGS sequence"/>
</dbReference>
<dbReference type="AlphaFoldDB" id="A0A2R6Q7H3"/>
<evidence type="ECO:0000313" key="2">
    <source>
        <dbReference type="Proteomes" id="UP000186601"/>
    </source>
</evidence>
<proteinExistence type="predicted"/>
<protein>
    <recommendedName>
        <fullName evidence="3">F-box domain-containing protein</fullName>
    </recommendedName>
</protein>
<organism evidence="1 2">
    <name type="scientific">Hermanssonia centrifuga</name>
    <dbReference type="NCBI Taxonomy" id="98765"/>
    <lineage>
        <taxon>Eukaryota</taxon>
        <taxon>Fungi</taxon>
        <taxon>Dikarya</taxon>
        <taxon>Basidiomycota</taxon>
        <taxon>Agaricomycotina</taxon>
        <taxon>Agaricomycetes</taxon>
        <taxon>Polyporales</taxon>
        <taxon>Meruliaceae</taxon>
        <taxon>Hermanssonia</taxon>
    </lineage>
</organism>
<gene>
    <name evidence="1" type="ORF">PHLCEN_2v3963</name>
</gene>
<reference evidence="1 2" key="1">
    <citation type="submission" date="2018-02" db="EMBL/GenBank/DDBJ databases">
        <title>Genome sequence of the basidiomycete white-rot fungus Phlebia centrifuga.</title>
        <authorList>
            <person name="Granchi Z."/>
            <person name="Peng M."/>
            <person name="de Vries R.P."/>
            <person name="Hilden K."/>
            <person name="Makela M.R."/>
            <person name="Grigoriev I."/>
            <person name="Riley R."/>
        </authorList>
    </citation>
    <scope>NUCLEOTIDE SEQUENCE [LARGE SCALE GENOMIC DNA]</scope>
    <source>
        <strain evidence="1 2">FBCC195</strain>
    </source>
</reference>